<evidence type="ECO:0000256" key="1">
    <source>
        <dbReference type="SAM" id="MobiDB-lite"/>
    </source>
</evidence>
<protein>
    <submittedName>
        <fullName evidence="2">Uncharacterized protein</fullName>
    </submittedName>
</protein>
<proteinExistence type="predicted"/>
<dbReference type="PANTHER" id="PTHR39474:SF1">
    <property type="entry name" value="FUNGAL SPECIFIC TRANSCRIPTION FACTOR"/>
    <property type="match status" value="1"/>
</dbReference>
<evidence type="ECO:0000313" key="2">
    <source>
        <dbReference type="EMBL" id="WOO77720.1"/>
    </source>
</evidence>
<evidence type="ECO:0000313" key="3">
    <source>
        <dbReference type="Proteomes" id="UP000827549"/>
    </source>
</evidence>
<dbReference type="RefSeq" id="XP_062623752.1">
    <property type="nucleotide sequence ID" value="XM_062767768.1"/>
</dbReference>
<reference evidence="2" key="1">
    <citation type="submission" date="2023-10" db="EMBL/GenBank/DDBJ databases">
        <authorList>
            <person name="Noh H."/>
        </authorList>
    </citation>
    <scope>NUCLEOTIDE SEQUENCE</scope>
    <source>
        <strain evidence="2">DUCC4014</strain>
    </source>
</reference>
<dbReference type="PANTHER" id="PTHR39474">
    <property type="entry name" value="UNNAMED PRODUCT"/>
    <property type="match status" value="1"/>
</dbReference>
<name>A0AAF0Y0H7_9TREE</name>
<feature type="compositionally biased region" description="Basic and acidic residues" evidence="1">
    <location>
        <begin position="87"/>
        <end position="102"/>
    </location>
</feature>
<dbReference type="EMBL" id="CP086714">
    <property type="protein sequence ID" value="WOO77720.1"/>
    <property type="molecule type" value="Genomic_DNA"/>
</dbReference>
<keyword evidence="3" id="KW-1185">Reference proteome</keyword>
<dbReference type="Proteomes" id="UP000827549">
    <property type="component" value="Chromosome 1"/>
</dbReference>
<organism evidence="2 3">
    <name type="scientific">Vanrija pseudolonga</name>
    <dbReference type="NCBI Taxonomy" id="143232"/>
    <lineage>
        <taxon>Eukaryota</taxon>
        <taxon>Fungi</taxon>
        <taxon>Dikarya</taxon>
        <taxon>Basidiomycota</taxon>
        <taxon>Agaricomycotina</taxon>
        <taxon>Tremellomycetes</taxon>
        <taxon>Trichosporonales</taxon>
        <taxon>Trichosporonaceae</taxon>
        <taxon>Vanrija</taxon>
    </lineage>
</organism>
<gene>
    <name evidence="2" type="ORF">LOC62_01G001285</name>
</gene>
<dbReference type="GeneID" id="87804542"/>
<sequence>MSEQAPEGKQQQQLAIENKAAQESETGVHSLDLGNNTVVKLDNLGPMIVNTDGTLSRIANWHELSDIERERTVRLLVKKRNLVRLSQQDKEQGGVAEEDKLSALKAAESS</sequence>
<accession>A0AAF0Y0H7</accession>
<feature type="region of interest" description="Disordered" evidence="1">
    <location>
        <begin position="1"/>
        <end position="29"/>
    </location>
</feature>
<feature type="region of interest" description="Disordered" evidence="1">
    <location>
        <begin position="87"/>
        <end position="110"/>
    </location>
</feature>
<dbReference type="AlphaFoldDB" id="A0AAF0Y0H7"/>